<comment type="caution">
    <text evidence="2">The sequence shown here is derived from an EMBL/GenBank/DDBJ whole genome shotgun (WGS) entry which is preliminary data.</text>
</comment>
<gene>
    <name evidence="2" type="ORF">K7B09_11400</name>
</gene>
<feature type="transmembrane region" description="Helical" evidence="1">
    <location>
        <begin position="224"/>
        <end position="248"/>
    </location>
</feature>
<evidence type="ECO:0000256" key="1">
    <source>
        <dbReference type="SAM" id="Phobius"/>
    </source>
</evidence>
<feature type="transmembrane region" description="Helical" evidence="1">
    <location>
        <begin position="29"/>
        <end position="57"/>
    </location>
</feature>
<feature type="transmembrane region" description="Helical" evidence="1">
    <location>
        <begin position="69"/>
        <end position="96"/>
    </location>
</feature>
<proteinExistence type="predicted"/>
<feature type="transmembrane region" description="Helical" evidence="1">
    <location>
        <begin position="254"/>
        <end position="287"/>
    </location>
</feature>
<dbReference type="RefSeq" id="WP_223629599.1">
    <property type="nucleotide sequence ID" value="NZ_JAIQDJ010000008.1"/>
</dbReference>
<dbReference type="EMBL" id="JAIQDJ010000008">
    <property type="protein sequence ID" value="MBZ4186926.1"/>
    <property type="molecule type" value="Genomic_DNA"/>
</dbReference>
<keyword evidence="1" id="KW-0812">Transmembrane</keyword>
<protein>
    <submittedName>
        <fullName evidence="2">DUF2189 domain-containing protein</fullName>
    </submittedName>
</protein>
<evidence type="ECO:0000313" key="3">
    <source>
        <dbReference type="Proteomes" id="UP001430290"/>
    </source>
</evidence>
<evidence type="ECO:0000313" key="2">
    <source>
        <dbReference type="EMBL" id="MBZ4186926.1"/>
    </source>
</evidence>
<accession>A0ABS7TGF4</accession>
<keyword evidence="3" id="KW-1185">Reference proteome</keyword>
<keyword evidence="1" id="KW-0472">Membrane</keyword>
<sequence length="308" mass="32561">MDIRRLPASQGLVWFRQAIDLGAKNPRAVFGAALLAIASLYTAALLMVLALATLMLGGKAIGSNPDLGVVMAVALPLTLVIMVLVPVLLGGLMHVIRETEAGRLVRARDVFVPLRSAQGRRLAWLGLVQVVLAVIGGLLMMAIAGGDYWHDYMQAMQSVMQGAAPVLPEPQHPGLLFLVQMAFNYFSYALMLFSIPLMLFSGCNVSTALRHALRASVINLSANLLVGVLFLGALMLAAFVVLLVAGLLGVIGNLIHAVVGSLLMMLAMVGFAAVVLVLLAGASYLAWRDTFSDAASSPPVTHIHGFEA</sequence>
<organism evidence="2 3">
    <name type="scientific">Thermomonas beijingensis</name>
    <dbReference type="NCBI Taxonomy" id="2872701"/>
    <lineage>
        <taxon>Bacteria</taxon>
        <taxon>Pseudomonadati</taxon>
        <taxon>Pseudomonadota</taxon>
        <taxon>Gammaproteobacteria</taxon>
        <taxon>Lysobacterales</taxon>
        <taxon>Lysobacteraceae</taxon>
        <taxon>Thermomonas</taxon>
    </lineage>
</organism>
<feature type="transmembrane region" description="Helical" evidence="1">
    <location>
        <begin position="185"/>
        <end position="203"/>
    </location>
</feature>
<keyword evidence="1" id="KW-1133">Transmembrane helix</keyword>
<reference evidence="2" key="1">
    <citation type="submission" date="2021-09" db="EMBL/GenBank/DDBJ databases">
        <authorList>
            <person name="Wu T."/>
            <person name="Guo S.Z."/>
        </authorList>
    </citation>
    <scope>NUCLEOTIDE SEQUENCE</scope>
    <source>
        <strain evidence="2">RSS-23</strain>
    </source>
</reference>
<feature type="transmembrane region" description="Helical" evidence="1">
    <location>
        <begin position="122"/>
        <end position="144"/>
    </location>
</feature>
<dbReference type="Proteomes" id="UP001430290">
    <property type="component" value="Unassembled WGS sequence"/>
</dbReference>
<name>A0ABS7TGF4_9GAMM</name>